<dbReference type="RefSeq" id="WP_145247717.1">
    <property type="nucleotide sequence ID" value="NZ_CP036278.1"/>
</dbReference>
<gene>
    <name evidence="1" type="primary">mshA_5</name>
    <name evidence="1" type="ORF">Pan181_31170</name>
</gene>
<reference evidence="1 2" key="1">
    <citation type="submission" date="2019-02" db="EMBL/GenBank/DDBJ databases">
        <title>Deep-cultivation of Planctomycetes and their phenomic and genomic characterization uncovers novel biology.</title>
        <authorList>
            <person name="Wiegand S."/>
            <person name="Jogler M."/>
            <person name="Boedeker C."/>
            <person name="Pinto D."/>
            <person name="Vollmers J."/>
            <person name="Rivas-Marin E."/>
            <person name="Kohn T."/>
            <person name="Peeters S.H."/>
            <person name="Heuer A."/>
            <person name="Rast P."/>
            <person name="Oberbeckmann S."/>
            <person name="Bunk B."/>
            <person name="Jeske O."/>
            <person name="Meyerdierks A."/>
            <person name="Storesund J.E."/>
            <person name="Kallscheuer N."/>
            <person name="Luecker S."/>
            <person name="Lage O.M."/>
            <person name="Pohl T."/>
            <person name="Merkel B.J."/>
            <person name="Hornburger P."/>
            <person name="Mueller R.-W."/>
            <person name="Bruemmer F."/>
            <person name="Labrenz M."/>
            <person name="Spormann A.M."/>
            <person name="Op den Camp H."/>
            <person name="Overmann J."/>
            <person name="Amann R."/>
            <person name="Jetten M.S.M."/>
            <person name="Mascher T."/>
            <person name="Medema M.H."/>
            <person name="Devos D.P."/>
            <person name="Kaster A.-K."/>
            <person name="Ovreas L."/>
            <person name="Rohde M."/>
            <person name="Galperin M.Y."/>
            <person name="Jogler C."/>
        </authorList>
    </citation>
    <scope>NUCLEOTIDE SEQUENCE [LARGE SCALE GENOMIC DNA]</scope>
    <source>
        <strain evidence="1 2">Pan181</strain>
    </source>
</reference>
<proteinExistence type="predicted"/>
<keyword evidence="2" id="KW-1185">Reference proteome</keyword>
<evidence type="ECO:0000313" key="2">
    <source>
        <dbReference type="Proteomes" id="UP000315750"/>
    </source>
</evidence>
<protein>
    <submittedName>
        <fullName evidence="1">D-inositol 3-phosphate glycosyltransferase</fullName>
        <ecNumber evidence="1">2.4.1.250</ecNumber>
    </submittedName>
</protein>
<evidence type="ECO:0000313" key="1">
    <source>
        <dbReference type="EMBL" id="QDU56905.1"/>
    </source>
</evidence>
<dbReference type="KEGG" id="amuc:Pan181_31170"/>
<dbReference type="AlphaFoldDB" id="A0A518AQA7"/>
<dbReference type="Gene3D" id="3.40.50.2000">
    <property type="entry name" value="Glycogen Phosphorylase B"/>
    <property type="match status" value="2"/>
</dbReference>
<dbReference type="EMBL" id="CP036278">
    <property type="protein sequence ID" value="QDU56905.1"/>
    <property type="molecule type" value="Genomic_DNA"/>
</dbReference>
<dbReference type="OrthoDB" id="9765330at2"/>
<name>A0A518AQA7_9BACT</name>
<accession>A0A518AQA7</accession>
<sequence length="394" mass="44507">MTHIKDRSSKNVRMLFTGYLTGRSHSHICVELAQHMNSRDLNVELSAPQGNLEKQGSLNLRWQYSPLVNKLIYRFGGDSKQRELSERAHARRVKKYDVCYPWAGFTVNYLERVRQRGAMIVLELFNSHINYAADILAPVYERESQPLPSIYKHGIEEENRRLELADAVFSPSAFVTKSLLENGVSADKIMEASYGYSPSRVLAEAESKSGGKNTVNFLFVGSVGVRKGVPYLLDYWAEAKPENAKLTFVGEISSDLPEKYRQKLHDDDSVEWVNYTTDIKKYFSEADVFIFPSHEEGGPLVTYEAMANGLPVLVSKAGAGRAVRDGIDGLVIDIDDKEQWIDAIRRLSSDSELRESMAASAHEEAKHYTWTDVAAKRAKLLQEAYGKWKENISV</sequence>
<dbReference type="PANTHER" id="PTHR12526">
    <property type="entry name" value="GLYCOSYLTRANSFERASE"/>
    <property type="match status" value="1"/>
</dbReference>
<dbReference type="Proteomes" id="UP000315750">
    <property type="component" value="Chromosome"/>
</dbReference>
<dbReference type="CDD" id="cd03801">
    <property type="entry name" value="GT4_PimA-like"/>
    <property type="match status" value="1"/>
</dbReference>
<dbReference type="GO" id="GO:0102710">
    <property type="term" value="F:D-inositol-3-phosphate glycosyltransferase activity"/>
    <property type="evidence" value="ECO:0007669"/>
    <property type="project" value="UniProtKB-EC"/>
</dbReference>
<dbReference type="Pfam" id="PF13692">
    <property type="entry name" value="Glyco_trans_1_4"/>
    <property type="match status" value="1"/>
</dbReference>
<dbReference type="EC" id="2.4.1.250" evidence="1"/>
<keyword evidence="1" id="KW-0808">Transferase</keyword>
<keyword evidence="1" id="KW-0328">Glycosyltransferase</keyword>
<dbReference type="SUPFAM" id="SSF53756">
    <property type="entry name" value="UDP-Glycosyltransferase/glycogen phosphorylase"/>
    <property type="match status" value="1"/>
</dbReference>
<organism evidence="1 2">
    <name type="scientific">Aeoliella mucimassa</name>
    <dbReference type="NCBI Taxonomy" id="2527972"/>
    <lineage>
        <taxon>Bacteria</taxon>
        <taxon>Pseudomonadati</taxon>
        <taxon>Planctomycetota</taxon>
        <taxon>Planctomycetia</taxon>
        <taxon>Pirellulales</taxon>
        <taxon>Lacipirellulaceae</taxon>
        <taxon>Aeoliella</taxon>
    </lineage>
</organism>